<dbReference type="AlphaFoldDB" id="A0A0E0L4B3"/>
<protein>
    <recommendedName>
        <fullName evidence="4">Aminotransferase-like plant mobile domain-containing protein</fullName>
    </recommendedName>
</protein>
<evidence type="ECO:0000313" key="2">
    <source>
        <dbReference type="EnsemblPlants" id="OPUNC05G19330.1"/>
    </source>
</evidence>
<sequence length="205" mass="22773">MDLTGKTAAGKPGTSHPQDPVTEGRDSYHSEAIPLSGFSQPEHPGHNNPPAEVWGATSRSSPKHAAELIGKFKKEQIELVRTIGFGGLLELQQINGIDRRFTTWLLSRVNCDSRTLRVGNNLDVELSPRNVHRVLGIPFEGMDVCPMPDNSKEERDTFVQHYIGAPGFESSALKGAEEVIKRTFPDGMNSWARDHFRTAFLELIR</sequence>
<name>A0A0E0L4B3_ORYPU</name>
<dbReference type="Proteomes" id="UP000026962">
    <property type="component" value="Chromosome 5"/>
</dbReference>
<keyword evidence="3" id="KW-1185">Reference proteome</keyword>
<dbReference type="PANTHER" id="PTHR34835:SF34">
    <property type="entry name" value="OS08G0555500 PROTEIN"/>
    <property type="match status" value="1"/>
</dbReference>
<evidence type="ECO:0008006" key="4">
    <source>
        <dbReference type="Google" id="ProtNLM"/>
    </source>
</evidence>
<feature type="region of interest" description="Disordered" evidence="1">
    <location>
        <begin position="1"/>
        <end position="59"/>
    </location>
</feature>
<evidence type="ECO:0000313" key="3">
    <source>
        <dbReference type="Proteomes" id="UP000026962"/>
    </source>
</evidence>
<dbReference type="STRING" id="4537.A0A0E0L4B3"/>
<dbReference type="EnsemblPlants" id="OPUNC05G19330.1">
    <property type="protein sequence ID" value="OPUNC05G19330.1"/>
    <property type="gene ID" value="OPUNC05G19330"/>
</dbReference>
<reference evidence="2" key="1">
    <citation type="submission" date="2015-04" db="UniProtKB">
        <authorList>
            <consortium name="EnsemblPlants"/>
        </authorList>
    </citation>
    <scope>IDENTIFICATION</scope>
</reference>
<proteinExistence type="predicted"/>
<reference evidence="2" key="2">
    <citation type="submission" date="2018-05" db="EMBL/GenBank/DDBJ databases">
        <title>OpunRS2 (Oryza punctata Reference Sequence Version 2).</title>
        <authorList>
            <person name="Zhang J."/>
            <person name="Kudrna D."/>
            <person name="Lee S."/>
            <person name="Talag J."/>
            <person name="Welchert J."/>
            <person name="Wing R.A."/>
        </authorList>
    </citation>
    <scope>NUCLEOTIDE SEQUENCE [LARGE SCALE GENOMIC DNA]</scope>
</reference>
<dbReference type="OMA" id="CANRDVH"/>
<dbReference type="PANTHER" id="PTHR34835">
    <property type="entry name" value="OS07G0283600 PROTEIN-RELATED"/>
    <property type="match status" value="1"/>
</dbReference>
<evidence type="ECO:0000256" key="1">
    <source>
        <dbReference type="SAM" id="MobiDB-lite"/>
    </source>
</evidence>
<dbReference type="HOGENOM" id="CLU_1339427_0_0_1"/>
<dbReference type="Gramene" id="OPUNC05G19330.1">
    <property type="protein sequence ID" value="OPUNC05G19330.1"/>
    <property type="gene ID" value="OPUNC05G19330"/>
</dbReference>
<accession>A0A0E0L4B3</accession>
<organism evidence="2">
    <name type="scientific">Oryza punctata</name>
    <name type="common">Red rice</name>
    <dbReference type="NCBI Taxonomy" id="4537"/>
    <lineage>
        <taxon>Eukaryota</taxon>
        <taxon>Viridiplantae</taxon>
        <taxon>Streptophyta</taxon>
        <taxon>Embryophyta</taxon>
        <taxon>Tracheophyta</taxon>
        <taxon>Spermatophyta</taxon>
        <taxon>Magnoliopsida</taxon>
        <taxon>Liliopsida</taxon>
        <taxon>Poales</taxon>
        <taxon>Poaceae</taxon>
        <taxon>BOP clade</taxon>
        <taxon>Oryzoideae</taxon>
        <taxon>Oryzeae</taxon>
        <taxon>Oryzinae</taxon>
        <taxon>Oryza</taxon>
    </lineage>
</organism>